<protein>
    <submittedName>
        <fullName evidence="1">Uncharacterized protein</fullName>
    </submittedName>
</protein>
<evidence type="ECO:0000313" key="1">
    <source>
        <dbReference type="EMBL" id="MBC5617544.1"/>
    </source>
</evidence>
<organism evidence="1 2">
    <name type="scientific">Alistipes hominis</name>
    <dbReference type="NCBI Taxonomy" id="2763015"/>
    <lineage>
        <taxon>Bacteria</taxon>
        <taxon>Pseudomonadati</taxon>
        <taxon>Bacteroidota</taxon>
        <taxon>Bacteroidia</taxon>
        <taxon>Bacteroidales</taxon>
        <taxon>Rikenellaceae</taxon>
        <taxon>Alistipes</taxon>
    </lineage>
</organism>
<dbReference type="Proteomes" id="UP000636891">
    <property type="component" value="Unassembled WGS sequence"/>
</dbReference>
<proteinExistence type="predicted"/>
<evidence type="ECO:0000313" key="2">
    <source>
        <dbReference type="Proteomes" id="UP000636891"/>
    </source>
</evidence>
<reference evidence="1 2" key="1">
    <citation type="submission" date="2020-08" db="EMBL/GenBank/DDBJ databases">
        <title>Genome public.</title>
        <authorList>
            <person name="Liu C."/>
            <person name="Sun Q."/>
        </authorList>
    </citation>
    <scope>NUCLEOTIDE SEQUENCE [LARGE SCALE GENOMIC DNA]</scope>
    <source>
        <strain evidence="1 2">New-7</strain>
    </source>
</reference>
<comment type="caution">
    <text evidence="1">The sequence shown here is derived from an EMBL/GenBank/DDBJ whole genome shotgun (WGS) entry which is preliminary data.</text>
</comment>
<keyword evidence="2" id="KW-1185">Reference proteome</keyword>
<accession>A0ABR7CPF0</accession>
<sequence>MDAIKEGEWRIGTVITHTAPSFCYPTTKSGIEMWMRKDPDLERDIDREREAMDKIHNRLLADGHPLCCWFYGHYHDTCSDRIAGVGFYMLGIGQIREIPTSR</sequence>
<dbReference type="RefSeq" id="WP_186965906.1">
    <property type="nucleotide sequence ID" value="NZ_JACOOK010000006.1"/>
</dbReference>
<name>A0ABR7CPF0_9BACT</name>
<dbReference type="EMBL" id="JACOOK010000006">
    <property type="protein sequence ID" value="MBC5617544.1"/>
    <property type="molecule type" value="Genomic_DNA"/>
</dbReference>
<gene>
    <name evidence="1" type="ORF">H8S08_11030</name>
</gene>